<evidence type="ECO:0000313" key="2">
    <source>
        <dbReference type="Proteomes" id="UP000602759"/>
    </source>
</evidence>
<protein>
    <submittedName>
        <fullName evidence="1">WG repeat-containing protein</fullName>
    </submittedName>
</protein>
<gene>
    <name evidence="1" type="ORF">H8B06_19560</name>
</gene>
<dbReference type="EMBL" id="JACOIK010000018">
    <property type="protein sequence ID" value="MBD1435026.1"/>
    <property type="molecule type" value="Genomic_DNA"/>
</dbReference>
<proteinExistence type="predicted"/>
<dbReference type="InterPro" id="IPR032774">
    <property type="entry name" value="WG_beta_rep"/>
</dbReference>
<dbReference type="PANTHER" id="PTHR37841:SF1">
    <property type="entry name" value="DUF3298 DOMAIN-CONTAINING PROTEIN"/>
    <property type="match status" value="1"/>
</dbReference>
<accession>A0ABR7YUJ6</accession>
<dbReference type="PANTHER" id="PTHR37841">
    <property type="entry name" value="GLR2918 PROTEIN"/>
    <property type="match status" value="1"/>
</dbReference>
<name>A0ABR7YUJ6_9SPHI</name>
<dbReference type="Pfam" id="PF14903">
    <property type="entry name" value="WG_beta_rep"/>
    <property type="match status" value="2"/>
</dbReference>
<organism evidence="1 2">
    <name type="scientific">Sphingobacterium micropteri</name>
    <dbReference type="NCBI Taxonomy" id="2763501"/>
    <lineage>
        <taxon>Bacteria</taxon>
        <taxon>Pseudomonadati</taxon>
        <taxon>Bacteroidota</taxon>
        <taxon>Sphingobacteriia</taxon>
        <taxon>Sphingobacteriales</taxon>
        <taxon>Sphingobacteriaceae</taxon>
        <taxon>Sphingobacterium</taxon>
    </lineage>
</organism>
<dbReference type="RefSeq" id="WP_190995883.1">
    <property type="nucleotide sequence ID" value="NZ_JACOIK010000018.1"/>
</dbReference>
<reference evidence="1 2" key="1">
    <citation type="submission" date="2020-08" db="EMBL/GenBank/DDBJ databases">
        <title>Sphingobacterium sp. DN00404 isolated from aquaculture water.</title>
        <authorList>
            <person name="Zhang M."/>
        </authorList>
    </citation>
    <scope>NUCLEOTIDE SEQUENCE [LARGE SCALE GENOMIC DNA]</scope>
    <source>
        <strain evidence="1 2">DN00404</strain>
    </source>
</reference>
<dbReference type="Proteomes" id="UP000602759">
    <property type="component" value="Unassembled WGS sequence"/>
</dbReference>
<comment type="caution">
    <text evidence="1">The sequence shown here is derived from an EMBL/GenBank/DDBJ whole genome shotgun (WGS) entry which is preliminary data.</text>
</comment>
<keyword evidence="2" id="KW-1185">Reference proteome</keyword>
<evidence type="ECO:0000313" key="1">
    <source>
        <dbReference type="EMBL" id="MBD1435026.1"/>
    </source>
</evidence>
<sequence>MSTRAQESFTSYGNCTEKTYGFASVSGQDYDIPPTYCDATGFSEGLASVKFDGKWGYIDVNQKTRIAFSFDYAARFKYGHAIVQQGKFRGVIDKQGDYTVPPIYLDLQMLEIDGKPYYVSRDSTFFAGLIDSKGEEVIPHRYTYLMPLAGYQHLPFYTVYREIDTALGSFYEQFEDNPFLFSPEQGSHDLYDSQFNKLASRQSRDYSDGFPHDKLQKIDALLLEARDKPAEEKVKTAERILSLPDSTLIAESVSLYVEYASRKSSEVDGYLEGLGYRFFTENGKTGLKKGHDILIPAAHRELRFVNAVVLFPQPADRPMLEKHYGGVYRNKEKGIFDIFAVLSTDDEPTEGAMQYSLSGDVSLPIAETVDGSKKLISTINSLGFLYLHTRQDETGLVEKKYSLVSWIGEELLPPVYQKIEVTKAGHVLVSQEKKVPEGMEEHVGLFSPTGEEIVPVGVYSSIKAFSGCERALYLVTWSDPYPTMAEWKERNDSNKTYVILEVDGSASRVVNTFTASTVHMMQLDTETGMLQYKNGLVESKTAVSKQVFFSKNCQRLEDCG</sequence>